<dbReference type="EMBL" id="LAZR01013033">
    <property type="protein sequence ID" value="KKM23895.1"/>
    <property type="molecule type" value="Genomic_DNA"/>
</dbReference>
<name>A0A0F9L8N1_9ZZZZ</name>
<proteinExistence type="predicted"/>
<accession>A0A0F9L8N1</accession>
<dbReference type="AlphaFoldDB" id="A0A0F9L8N1"/>
<evidence type="ECO:0000313" key="1">
    <source>
        <dbReference type="EMBL" id="KKM23895.1"/>
    </source>
</evidence>
<comment type="caution">
    <text evidence="1">The sequence shown here is derived from an EMBL/GenBank/DDBJ whole genome shotgun (WGS) entry which is preliminary data.</text>
</comment>
<organism evidence="1">
    <name type="scientific">marine sediment metagenome</name>
    <dbReference type="NCBI Taxonomy" id="412755"/>
    <lineage>
        <taxon>unclassified sequences</taxon>
        <taxon>metagenomes</taxon>
        <taxon>ecological metagenomes</taxon>
    </lineage>
</organism>
<gene>
    <name evidence="1" type="ORF">LCGC14_1610600</name>
</gene>
<sequence length="58" mass="6626">MAKYNTQKYAVRNTDVVAVVDALVKEINTLDNTVIIQFIDIFYDENYGEHVGVLIYGE</sequence>
<protein>
    <submittedName>
        <fullName evidence="1">Uncharacterized protein</fullName>
    </submittedName>
</protein>
<reference evidence="1" key="1">
    <citation type="journal article" date="2015" name="Nature">
        <title>Complex archaea that bridge the gap between prokaryotes and eukaryotes.</title>
        <authorList>
            <person name="Spang A."/>
            <person name="Saw J.H."/>
            <person name="Jorgensen S.L."/>
            <person name="Zaremba-Niedzwiedzka K."/>
            <person name="Martijn J."/>
            <person name="Lind A.E."/>
            <person name="van Eijk R."/>
            <person name="Schleper C."/>
            <person name="Guy L."/>
            <person name="Ettema T.J."/>
        </authorList>
    </citation>
    <scope>NUCLEOTIDE SEQUENCE</scope>
</reference>